<dbReference type="Gene3D" id="1.20.1280.50">
    <property type="match status" value="1"/>
</dbReference>
<dbReference type="PANTHER" id="PTHR12874:SF9">
    <property type="entry name" value="F-BOX ONLY PROTEIN 48"/>
    <property type="match status" value="1"/>
</dbReference>
<gene>
    <name evidence="3" type="primary">pof7</name>
    <name evidence="3" type="ORF">SOMG_04108</name>
</gene>
<evidence type="ECO:0000313" key="3">
    <source>
        <dbReference type="EMBL" id="WBW75436.1"/>
    </source>
</evidence>
<dbReference type="GeneID" id="80877584"/>
<dbReference type="EMBL" id="CP115613">
    <property type="protein sequence ID" value="WBW75436.1"/>
    <property type="molecule type" value="Genomic_DNA"/>
</dbReference>
<dbReference type="GO" id="GO:0019005">
    <property type="term" value="C:SCF ubiquitin ligase complex"/>
    <property type="evidence" value="ECO:0007669"/>
    <property type="project" value="TreeGrafter"/>
</dbReference>
<dbReference type="GO" id="GO:0005737">
    <property type="term" value="C:cytoplasm"/>
    <property type="evidence" value="ECO:0007669"/>
    <property type="project" value="TreeGrafter"/>
</dbReference>
<organism evidence="3 4">
    <name type="scientific">Schizosaccharomyces osmophilus</name>
    <dbReference type="NCBI Taxonomy" id="2545709"/>
    <lineage>
        <taxon>Eukaryota</taxon>
        <taxon>Fungi</taxon>
        <taxon>Dikarya</taxon>
        <taxon>Ascomycota</taxon>
        <taxon>Taphrinomycotina</taxon>
        <taxon>Schizosaccharomycetes</taxon>
        <taxon>Schizosaccharomycetales</taxon>
        <taxon>Schizosaccharomycetaceae</taxon>
        <taxon>Schizosaccharomyces</taxon>
    </lineage>
</organism>
<feature type="domain" description="F-box protein Hrt3/FBXO9 C-terminal" evidence="2">
    <location>
        <begin position="178"/>
        <end position="259"/>
    </location>
</feature>
<evidence type="ECO:0000256" key="1">
    <source>
        <dbReference type="ARBA" id="ARBA00022786"/>
    </source>
</evidence>
<dbReference type="InterPro" id="IPR036047">
    <property type="entry name" value="F-box-like_dom_sf"/>
</dbReference>
<dbReference type="Proteomes" id="UP001212411">
    <property type="component" value="Chromosome 3"/>
</dbReference>
<name>A0AAF0AX34_9SCHI</name>
<dbReference type="KEGG" id="som:SOMG_04108"/>
<dbReference type="RefSeq" id="XP_056039679.1">
    <property type="nucleotide sequence ID" value="XM_056182895.1"/>
</dbReference>
<proteinExistence type="predicted"/>
<dbReference type="SUPFAM" id="SSF81383">
    <property type="entry name" value="F-box domain"/>
    <property type="match status" value="1"/>
</dbReference>
<keyword evidence="4" id="KW-1185">Reference proteome</keyword>
<evidence type="ECO:0000259" key="2">
    <source>
        <dbReference type="Pfam" id="PF19270"/>
    </source>
</evidence>
<protein>
    <submittedName>
        <fullName evidence="3">F-box protein Pof7</fullName>
    </submittedName>
</protein>
<keyword evidence="1" id="KW-0833">Ubl conjugation pathway</keyword>
<dbReference type="AlphaFoldDB" id="A0AAF0AX34"/>
<sequence length="353" mass="41658">MEEKRLLNDLKECPDSDILKEALLHYKEAVEFEKQGDIGNSLNRYRWAHKIHEDVEVIYRRLERLAIQNRKEQNEEDRKLVSEEESINNSQEDELANKLTQLSVAPPFILKLPDEVLLLIVEHCFENLNDLSYLPRIAQSCKLLAKACRADSLYRQFCYFSYQQNEWQQTKESIEEELSSVYHQIWKEMYLRKPRIRFDGCYISVCRYFRPGTSDTSWNQPVHLISYYRYLRFYPDGTCMVFRTNTEPGLIVRNFDRHQSSFFTPSSSNPAFSNGEVACMATWSMSPAGQILLSHPAGGRAYTYAQSLQAKGNRLKWVFFYAVDNEIFETTEFPLTHHRDYVFSRVYSYTLEK</sequence>
<reference evidence="3 4" key="1">
    <citation type="journal article" date="2023" name="G3 (Bethesda)">
        <title>A high-quality reference genome for the fission yeast Schizosaccharomyces osmophilus.</title>
        <authorList>
            <person name="Jia G.S."/>
            <person name="Zhang W.C."/>
            <person name="Liang Y."/>
            <person name="Liu X.H."/>
            <person name="Rhind N."/>
            <person name="Pidoux A."/>
            <person name="Brysch-Herzberg M."/>
            <person name="Du L.L."/>
        </authorList>
    </citation>
    <scope>NUCLEOTIDE SEQUENCE [LARGE SCALE GENOMIC DNA]</scope>
    <source>
        <strain evidence="3 4">CBS 15793</strain>
    </source>
</reference>
<dbReference type="PANTHER" id="PTHR12874">
    <property type="entry name" value="F-BOX ONLY PROTEIN 48-RELATED"/>
    <property type="match status" value="1"/>
</dbReference>
<dbReference type="InterPro" id="IPR045464">
    <property type="entry name" value="Hrt3/FBXO9_C"/>
</dbReference>
<accession>A0AAF0AX34</accession>
<dbReference type="Pfam" id="PF19270">
    <property type="entry name" value="FBO_C"/>
    <property type="match status" value="1"/>
</dbReference>
<evidence type="ECO:0000313" key="4">
    <source>
        <dbReference type="Proteomes" id="UP001212411"/>
    </source>
</evidence>
<dbReference type="GO" id="GO:0031146">
    <property type="term" value="P:SCF-dependent proteasomal ubiquitin-dependent protein catabolic process"/>
    <property type="evidence" value="ECO:0007669"/>
    <property type="project" value="TreeGrafter"/>
</dbReference>